<protein>
    <recommendedName>
        <fullName evidence="4">DUF3087 family protein</fullName>
    </recommendedName>
</protein>
<sequence>MVFQQKLPFRSTVLGLRSHGLYLCQRNVTGHVTLEMEMPYEEMLPLRLERRRQIPWGVVTMALVLGACVWLLSTRPLMPADALYQRALLIGGGVLAWFGIGLRHWWTRQILHTSRLHLVLADTDRAELRAFTNSLEQRTKAYLRSEYGSVNPLGYIEPQLRRLHWLRELEVLSTGEVTALTTRLTGRLTAKPLRSMGQQLEAPYVN</sequence>
<gene>
    <name evidence="2" type="ORF">Q5H93_21830</name>
</gene>
<reference evidence="2" key="1">
    <citation type="submission" date="2023-07" db="EMBL/GenBank/DDBJ databases">
        <authorList>
            <person name="Kim M.K."/>
        </authorList>
    </citation>
    <scope>NUCLEOTIDE SEQUENCE</scope>
    <source>
        <strain evidence="2">ASUV-10-1</strain>
    </source>
</reference>
<keyword evidence="1" id="KW-0812">Transmembrane</keyword>
<feature type="transmembrane region" description="Helical" evidence="1">
    <location>
        <begin position="54"/>
        <end position="72"/>
    </location>
</feature>
<keyword evidence="3" id="KW-1185">Reference proteome</keyword>
<dbReference type="RefSeq" id="WP_305008825.1">
    <property type="nucleotide sequence ID" value="NZ_JAUQSY010000019.1"/>
</dbReference>
<keyword evidence="1" id="KW-1133">Transmembrane helix</keyword>
<accession>A0ABT9BGM0</accession>
<evidence type="ECO:0000313" key="2">
    <source>
        <dbReference type="EMBL" id="MDO7877396.1"/>
    </source>
</evidence>
<dbReference type="EMBL" id="JAUQSY010000019">
    <property type="protein sequence ID" value="MDO7877396.1"/>
    <property type="molecule type" value="Genomic_DNA"/>
</dbReference>
<organism evidence="2 3">
    <name type="scientific">Hymenobacter aranciens</name>
    <dbReference type="NCBI Taxonomy" id="3063996"/>
    <lineage>
        <taxon>Bacteria</taxon>
        <taxon>Pseudomonadati</taxon>
        <taxon>Bacteroidota</taxon>
        <taxon>Cytophagia</taxon>
        <taxon>Cytophagales</taxon>
        <taxon>Hymenobacteraceae</taxon>
        <taxon>Hymenobacter</taxon>
    </lineage>
</organism>
<dbReference type="Proteomes" id="UP001176429">
    <property type="component" value="Unassembled WGS sequence"/>
</dbReference>
<comment type="caution">
    <text evidence="2">The sequence shown here is derived from an EMBL/GenBank/DDBJ whole genome shotgun (WGS) entry which is preliminary data.</text>
</comment>
<evidence type="ECO:0008006" key="4">
    <source>
        <dbReference type="Google" id="ProtNLM"/>
    </source>
</evidence>
<proteinExistence type="predicted"/>
<evidence type="ECO:0000256" key="1">
    <source>
        <dbReference type="SAM" id="Phobius"/>
    </source>
</evidence>
<name>A0ABT9BGM0_9BACT</name>
<keyword evidence="1" id="KW-0472">Membrane</keyword>
<evidence type="ECO:0000313" key="3">
    <source>
        <dbReference type="Proteomes" id="UP001176429"/>
    </source>
</evidence>
<feature type="transmembrane region" description="Helical" evidence="1">
    <location>
        <begin position="84"/>
        <end position="106"/>
    </location>
</feature>